<reference evidence="2" key="1">
    <citation type="journal article" date="2020" name="Nature">
        <title>Giant virus diversity and host interactions through global metagenomics.</title>
        <authorList>
            <person name="Schulz F."/>
            <person name="Roux S."/>
            <person name="Paez-Espino D."/>
            <person name="Jungbluth S."/>
            <person name="Walsh D.A."/>
            <person name="Denef V.J."/>
            <person name="McMahon K.D."/>
            <person name="Konstantinidis K.T."/>
            <person name="Eloe-Fadrosh E.A."/>
            <person name="Kyrpides N.C."/>
            <person name="Woyke T."/>
        </authorList>
    </citation>
    <scope>NUCLEOTIDE SEQUENCE</scope>
    <source>
        <strain evidence="2">GVMAG-S-ERX555961-36</strain>
    </source>
</reference>
<name>A0A6C0AWY9_9ZZZZ</name>
<feature type="coiled-coil region" evidence="1">
    <location>
        <begin position="512"/>
        <end position="539"/>
    </location>
</feature>
<accession>A0A6C0AWY9</accession>
<keyword evidence="1" id="KW-0175">Coiled coil</keyword>
<dbReference type="AlphaFoldDB" id="A0A6C0AWY9"/>
<evidence type="ECO:0000313" key="2">
    <source>
        <dbReference type="EMBL" id="QHS83765.1"/>
    </source>
</evidence>
<evidence type="ECO:0000256" key="1">
    <source>
        <dbReference type="SAM" id="Coils"/>
    </source>
</evidence>
<organism evidence="2">
    <name type="scientific">viral metagenome</name>
    <dbReference type="NCBI Taxonomy" id="1070528"/>
    <lineage>
        <taxon>unclassified sequences</taxon>
        <taxon>metagenomes</taxon>
        <taxon>organismal metagenomes</taxon>
    </lineage>
</organism>
<sequence>MNVEVPNPDDELLQQPIPAAPRISIVNTTEAHNLRTYIEENPELYDMLKDAYKQNLPSYTTYIHVFGREEKHYGSMYEHVNRIKENLTTEQYTQIVDEFNDKYINKNVLTALENNSYAQMIEKLPYLRGMITGVELHNNDGYDSFREHVYVPRMVASAPDTNIESITNDLEGMSLNNQDPYGTYALYINILVELSKEFTKKNYNAVRFGGGNYIAHNLESLFHIQLIGIFILCDHYFDKIEFLFQKYASSKKTQKMLEDRIDFYNGLIEGRNDKMKKGFFSTVPLLFDLKYTTKSSIAYENEVDIRDLFFRKDLLYMRLKKAKQDRADFNKNRNANKTFSKLFLRQSKYIPIISASSFIMKGIIKAAKDDPSFLNTDLAQEIENIKLNLPNEILLNFVFKLSDDNFEKYFEKWLKTCNRASLKKVFKILNDNKQYTELYNTPKGTNNDWIEELLSLFEIRASEIANASQGKVQLPQETMDLIYQFAHKYYGGKRRKSYIKLKYKGGTSGEYIQKINKKKNALLSQIDENTNKIKDAQDAQDAAKSAMDMETLLMPPPQPVIPTQEKSDSPPVIARKKQKPLLKKFQRGVSLPMMPKIEGGTNRKKHYTLKKKRTAINRSRRNYLK</sequence>
<protein>
    <submittedName>
        <fullName evidence="2">Uncharacterized protein</fullName>
    </submittedName>
</protein>
<dbReference type="EMBL" id="MN738763">
    <property type="protein sequence ID" value="QHS83765.1"/>
    <property type="molecule type" value="Genomic_DNA"/>
</dbReference>
<proteinExistence type="predicted"/>